<reference evidence="3" key="2">
    <citation type="submission" date="2021-06" db="EMBL/GenBank/DDBJ databases">
        <authorList>
            <consortium name="NCBI Pathogen Detection Project"/>
        </authorList>
    </citation>
    <scope>NUCLEOTIDE SEQUENCE</scope>
    <source>
        <strain evidence="3">HN1000</strain>
    </source>
</reference>
<dbReference type="Proteomes" id="UP000878956">
    <property type="component" value="Unassembled WGS sequence"/>
</dbReference>
<reference evidence="3" key="1">
    <citation type="journal article" date="2018" name="Genome Biol.">
        <title>SKESA: strategic k-mer extension for scrupulous assemblies.</title>
        <authorList>
            <person name="Souvorov A."/>
            <person name="Agarwala R."/>
            <person name="Lipman D.J."/>
        </authorList>
    </citation>
    <scope>NUCLEOTIDE SEQUENCE</scope>
    <source>
        <strain evidence="3">HN1000</strain>
    </source>
</reference>
<organism evidence="3 4">
    <name type="scientific">Clostridioides difficile</name>
    <name type="common">Peptoclostridium difficile</name>
    <dbReference type="NCBI Taxonomy" id="1496"/>
    <lineage>
        <taxon>Bacteria</taxon>
        <taxon>Bacillati</taxon>
        <taxon>Bacillota</taxon>
        <taxon>Clostridia</taxon>
        <taxon>Peptostreptococcales</taxon>
        <taxon>Peptostreptococcaceae</taxon>
        <taxon>Clostridioides</taxon>
    </lineage>
</organism>
<dbReference type="AlphaFoldDB" id="A0AAN5VN52"/>
<dbReference type="SMART" id="SM00530">
    <property type="entry name" value="HTH_XRE"/>
    <property type="match status" value="1"/>
</dbReference>
<comment type="caution">
    <text evidence="3">The sequence shown here is derived from an EMBL/GenBank/DDBJ whole genome shotgun (WGS) entry which is preliminary data.</text>
</comment>
<dbReference type="PANTHER" id="PTHR46558:SF4">
    <property type="entry name" value="DNA-BIDING PHAGE PROTEIN"/>
    <property type="match status" value="1"/>
</dbReference>
<protein>
    <submittedName>
        <fullName evidence="3">Helix-turn-helix transcriptional regulator</fullName>
    </submittedName>
</protein>
<evidence type="ECO:0000259" key="2">
    <source>
        <dbReference type="PROSITE" id="PS50943"/>
    </source>
</evidence>
<sequence>MNTMICNLKKLRKELGLSQKEFGDKLKLTSASISKLENGERNITERHISQICEVFNVNEDWLRNGNGEMFKNIDDIELAAMMGKTFSSNDEFLKKVFLTFAELTDDEREVIQKVIDKLSK</sequence>
<dbReference type="InterPro" id="IPR010982">
    <property type="entry name" value="Lambda_DNA-bd_dom_sf"/>
</dbReference>
<keyword evidence="1" id="KW-0238">DNA-binding</keyword>
<dbReference type="Gene3D" id="1.10.260.40">
    <property type="entry name" value="lambda repressor-like DNA-binding domains"/>
    <property type="match status" value="1"/>
</dbReference>
<dbReference type="InterPro" id="IPR001387">
    <property type="entry name" value="Cro/C1-type_HTH"/>
</dbReference>
<name>A0AAN5VN52_CLODI</name>
<dbReference type="PANTHER" id="PTHR46558">
    <property type="entry name" value="TRACRIPTIONAL REGULATORY PROTEIN-RELATED-RELATED"/>
    <property type="match status" value="1"/>
</dbReference>
<dbReference type="PROSITE" id="PS50943">
    <property type="entry name" value="HTH_CROC1"/>
    <property type="match status" value="1"/>
</dbReference>
<dbReference type="GO" id="GO:0003677">
    <property type="term" value="F:DNA binding"/>
    <property type="evidence" value="ECO:0007669"/>
    <property type="project" value="UniProtKB-KW"/>
</dbReference>
<evidence type="ECO:0000313" key="3">
    <source>
        <dbReference type="EMBL" id="HBH1541664.1"/>
    </source>
</evidence>
<accession>A0AAN5VN52</accession>
<evidence type="ECO:0000313" key="4">
    <source>
        <dbReference type="Proteomes" id="UP000878956"/>
    </source>
</evidence>
<dbReference type="Pfam" id="PF01381">
    <property type="entry name" value="HTH_3"/>
    <property type="match status" value="1"/>
</dbReference>
<gene>
    <name evidence="3" type="ORF">KRM00_001131</name>
</gene>
<feature type="domain" description="HTH cro/C1-type" evidence="2">
    <location>
        <begin position="8"/>
        <end position="62"/>
    </location>
</feature>
<dbReference type="CDD" id="cd00093">
    <property type="entry name" value="HTH_XRE"/>
    <property type="match status" value="1"/>
</dbReference>
<dbReference type="EMBL" id="DAEPXK010000008">
    <property type="protein sequence ID" value="HBH1541664.1"/>
    <property type="molecule type" value="Genomic_DNA"/>
</dbReference>
<evidence type="ECO:0000256" key="1">
    <source>
        <dbReference type="ARBA" id="ARBA00023125"/>
    </source>
</evidence>
<proteinExistence type="predicted"/>
<dbReference type="SUPFAM" id="SSF47413">
    <property type="entry name" value="lambda repressor-like DNA-binding domains"/>
    <property type="match status" value="1"/>
</dbReference>